<organism evidence="7 8">
    <name type="scientific">Williamsia deligens</name>
    <dbReference type="NCBI Taxonomy" id="321325"/>
    <lineage>
        <taxon>Bacteria</taxon>
        <taxon>Bacillati</taxon>
        <taxon>Actinomycetota</taxon>
        <taxon>Actinomycetes</taxon>
        <taxon>Mycobacteriales</taxon>
        <taxon>Nocardiaceae</taxon>
        <taxon>Williamsia</taxon>
    </lineage>
</organism>
<evidence type="ECO:0000256" key="1">
    <source>
        <dbReference type="ARBA" id="ARBA00004651"/>
    </source>
</evidence>
<dbReference type="InterPro" id="IPR002293">
    <property type="entry name" value="AA/rel_permease1"/>
</dbReference>
<evidence type="ECO:0000256" key="2">
    <source>
        <dbReference type="ARBA" id="ARBA00022475"/>
    </source>
</evidence>
<name>A0ABW3GBU7_9NOCA</name>
<comment type="caution">
    <text evidence="7">The sequence shown here is derived from an EMBL/GenBank/DDBJ whole genome shotgun (WGS) entry which is preliminary data.</text>
</comment>
<dbReference type="EMBL" id="JBHTIL010000006">
    <property type="protein sequence ID" value="MFD0927548.1"/>
    <property type="molecule type" value="Genomic_DNA"/>
</dbReference>
<feature type="transmembrane region" description="Helical" evidence="6">
    <location>
        <begin position="101"/>
        <end position="123"/>
    </location>
</feature>
<feature type="transmembrane region" description="Helical" evidence="6">
    <location>
        <begin position="214"/>
        <end position="236"/>
    </location>
</feature>
<dbReference type="InterPro" id="IPR050367">
    <property type="entry name" value="APC_superfamily"/>
</dbReference>
<keyword evidence="5 6" id="KW-0472">Membrane</keyword>
<feature type="transmembrane region" description="Helical" evidence="6">
    <location>
        <begin position="61"/>
        <end position="80"/>
    </location>
</feature>
<dbReference type="Proteomes" id="UP001597068">
    <property type="component" value="Unassembled WGS sequence"/>
</dbReference>
<sequence>MSRTRGARQTGVGSLGARTRLAGLDRRSLGQAEVAAQSVSVMAPCAAGATVPLLIAESGAAVVSSILIAVLLAGLVSRVLTEFTSRMAAPGVLYTFAAKGLGSGAGFATAAAMVLGYGALTMFTLTEAAAYALRAVGVDRPTVGTLIAVLVGVAAISAVILLRGIRLSARVSLVVEAIAVAILLVVALVVVMTVRGDGDVGDVVVVAPTGVADFATGVALATCALIGFESAASLSVEARRPLRSIPRAIRGSLVVGAVVVVIASVAQAVARSAVTPAPHGSAASLDRLVERIGDGWLAPIVDIGVVASFVACALACVTALARLLLSLSREGVISPRFGSTHVRFKTPTFAITASLVIVTATPVLMTLAGVDLRAMTGSLATASVIGFITSYVAVSVAAPFFLHRVGELRPSVAVTAGVAAAAFGGIEVVFVGVVLGTDWALGAIGALSWFAATLVVYVVLRRSRPDALAGIGIHETPTRADIWRGHAEVMSG</sequence>
<keyword evidence="3 6" id="KW-0812">Transmembrane</keyword>
<feature type="transmembrane region" description="Helical" evidence="6">
    <location>
        <begin position="379"/>
        <end position="402"/>
    </location>
</feature>
<feature type="transmembrane region" description="Helical" evidence="6">
    <location>
        <begin position="34"/>
        <end position="55"/>
    </location>
</feature>
<feature type="transmembrane region" description="Helical" evidence="6">
    <location>
        <begin position="143"/>
        <end position="162"/>
    </location>
</feature>
<keyword evidence="8" id="KW-1185">Reference proteome</keyword>
<accession>A0ABW3GBU7</accession>
<keyword evidence="4 6" id="KW-1133">Transmembrane helix</keyword>
<feature type="transmembrane region" description="Helical" evidence="6">
    <location>
        <begin position="346"/>
        <end position="367"/>
    </location>
</feature>
<evidence type="ECO:0000256" key="3">
    <source>
        <dbReference type="ARBA" id="ARBA00022692"/>
    </source>
</evidence>
<evidence type="ECO:0000313" key="7">
    <source>
        <dbReference type="EMBL" id="MFD0927548.1"/>
    </source>
</evidence>
<evidence type="ECO:0000256" key="4">
    <source>
        <dbReference type="ARBA" id="ARBA00022989"/>
    </source>
</evidence>
<protein>
    <submittedName>
        <fullName evidence="7">APC family permease</fullName>
    </submittedName>
</protein>
<reference evidence="8" key="1">
    <citation type="journal article" date="2019" name="Int. J. Syst. Evol. Microbiol.">
        <title>The Global Catalogue of Microorganisms (GCM) 10K type strain sequencing project: providing services to taxonomists for standard genome sequencing and annotation.</title>
        <authorList>
            <consortium name="The Broad Institute Genomics Platform"/>
            <consortium name="The Broad Institute Genome Sequencing Center for Infectious Disease"/>
            <person name="Wu L."/>
            <person name="Ma J."/>
        </authorList>
    </citation>
    <scope>NUCLEOTIDE SEQUENCE [LARGE SCALE GENOMIC DNA]</scope>
    <source>
        <strain evidence="8">CCUG 50873</strain>
    </source>
</reference>
<feature type="transmembrane region" description="Helical" evidence="6">
    <location>
        <begin position="248"/>
        <end position="270"/>
    </location>
</feature>
<dbReference type="Gene3D" id="1.20.1740.10">
    <property type="entry name" value="Amino acid/polyamine transporter I"/>
    <property type="match status" value="1"/>
</dbReference>
<evidence type="ECO:0000256" key="6">
    <source>
        <dbReference type="SAM" id="Phobius"/>
    </source>
</evidence>
<comment type="subcellular location">
    <subcellularLocation>
        <location evidence="1">Cell membrane</location>
        <topology evidence="1">Multi-pass membrane protein</topology>
    </subcellularLocation>
</comment>
<feature type="transmembrane region" description="Helical" evidence="6">
    <location>
        <begin position="174"/>
        <end position="194"/>
    </location>
</feature>
<dbReference type="RefSeq" id="WP_253648051.1">
    <property type="nucleotide sequence ID" value="NZ_BAAAMO010000001.1"/>
</dbReference>
<keyword evidence="2" id="KW-1003">Cell membrane</keyword>
<dbReference type="PANTHER" id="PTHR42770">
    <property type="entry name" value="AMINO ACID TRANSPORTER-RELATED"/>
    <property type="match status" value="1"/>
</dbReference>
<feature type="transmembrane region" description="Helical" evidence="6">
    <location>
        <begin position="414"/>
        <end position="433"/>
    </location>
</feature>
<gene>
    <name evidence="7" type="ORF">ACFQ04_17545</name>
</gene>
<feature type="transmembrane region" description="Helical" evidence="6">
    <location>
        <begin position="303"/>
        <end position="325"/>
    </location>
</feature>
<dbReference type="PANTHER" id="PTHR42770:SF16">
    <property type="entry name" value="AMINO ACID PERMEASE"/>
    <property type="match status" value="1"/>
</dbReference>
<evidence type="ECO:0000313" key="8">
    <source>
        <dbReference type="Proteomes" id="UP001597068"/>
    </source>
</evidence>
<feature type="transmembrane region" description="Helical" evidence="6">
    <location>
        <begin position="439"/>
        <end position="460"/>
    </location>
</feature>
<dbReference type="PIRSF" id="PIRSF006060">
    <property type="entry name" value="AA_transporter"/>
    <property type="match status" value="1"/>
</dbReference>
<proteinExistence type="predicted"/>
<dbReference type="Pfam" id="PF13520">
    <property type="entry name" value="AA_permease_2"/>
    <property type="match status" value="1"/>
</dbReference>
<evidence type="ECO:0000256" key="5">
    <source>
        <dbReference type="ARBA" id="ARBA00023136"/>
    </source>
</evidence>